<organism evidence="1 2">
    <name type="scientific">Phaeosphaeria nodorum (strain SN15 / ATCC MYA-4574 / FGSC 10173)</name>
    <name type="common">Glume blotch fungus</name>
    <name type="synonym">Parastagonospora nodorum</name>
    <dbReference type="NCBI Taxonomy" id="321614"/>
    <lineage>
        <taxon>Eukaryota</taxon>
        <taxon>Fungi</taxon>
        <taxon>Dikarya</taxon>
        <taxon>Ascomycota</taxon>
        <taxon>Pezizomycotina</taxon>
        <taxon>Dothideomycetes</taxon>
        <taxon>Pleosporomycetidae</taxon>
        <taxon>Pleosporales</taxon>
        <taxon>Pleosporineae</taxon>
        <taxon>Phaeosphaeriaceae</taxon>
        <taxon>Parastagonospora</taxon>
    </lineage>
</organism>
<accession>Q0U0E1</accession>
<name>Q0U0E1_PHANO</name>
<protein>
    <submittedName>
        <fullName evidence="1">Uncharacterized protein</fullName>
    </submittedName>
</protein>
<sequence>MTGPADLVQFMVMTVVVGIADEIGGKYKCSSPQSLKATFN</sequence>
<evidence type="ECO:0000313" key="1">
    <source>
        <dbReference type="EMBL" id="EAT77844.1"/>
    </source>
</evidence>
<dbReference type="EMBL" id="CH445357">
    <property type="protein sequence ID" value="EAT77844.1"/>
    <property type="molecule type" value="Genomic_DNA"/>
</dbReference>
<dbReference type="InParanoid" id="Q0U0E1"/>
<reference evidence="2" key="1">
    <citation type="journal article" date="2007" name="Plant Cell">
        <title>Dothideomycete-plant interactions illuminated by genome sequencing and EST analysis of the wheat pathogen Stagonospora nodorum.</title>
        <authorList>
            <person name="Hane J.K."/>
            <person name="Lowe R.G."/>
            <person name="Solomon P.S."/>
            <person name="Tan K.C."/>
            <person name="Schoch C.L."/>
            <person name="Spatafora J.W."/>
            <person name="Crous P.W."/>
            <person name="Kodira C."/>
            <person name="Birren B.W."/>
            <person name="Galagan J.E."/>
            <person name="Torriani S.F."/>
            <person name="McDonald B.A."/>
            <person name="Oliver R.P."/>
        </authorList>
    </citation>
    <scope>NUCLEOTIDE SEQUENCE [LARGE SCALE GENOMIC DNA]</scope>
    <source>
        <strain evidence="2">SN15 / ATCC MYA-4574 / FGSC 10173</strain>
    </source>
</reference>
<proteinExistence type="predicted"/>
<dbReference type="KEGG" id="pno:SNOG_14652"/>
<dbReference type="Proteomes" id="UP000001055">
    <property type="component" value="Unassembled WGS sequence"/>
</dbReference>
<dbReference type="AlphaFoldDB" id="Q0U0E1"/>
<evidence type="ECO:0000313" key="2">
    <source>
        <dbReference type="Proteomes" id="UP000001055"/>
    </source>
</evidence>
<dbReference type="GeneID" id="5981762"/>
<dbReference type="RefSeq" id="XP_001804836.1">
    <property type="nucleotide sequence ID" value="XM_001804784.1"/>
</dbReference>
<gene>
    <name evidence="1" type="ORF">SNOG_14652</name>
</gene>